<sequence>MPASLGLMGMLMAMSAGVAMAQDYPGATHEVCRRVRVADQPRDNHQIAGTLVGAAAGGLVGSKFGGGSGKTLTTVGGVVAGGYAGKKIQENHQDNNVTYHYEQRCYQAQG</sequence>
<dbReference type="PANTHER" id="PTHR35603">
    <property type="match status" value="1"/>
</dbReference>
<comment type="subcellular location">
    <subcellularLocation>
        <location evidence="1">Membrane</location>
    </subcellularLocation>
</comment>
<dbReference type="PANTHER" id="PTHR35603:SF2">
    <property type="entry name" value="OUTER MEMBRANE LIPOPROTEIN"/>
    <property type="match status" value="1"/>
</dbReference>
<comment type="caution">
    <text evidence="5">The sequence shown here is derived from an EMBL/GenBank/DDBJ whole genome shotgun (WGS) entry which is preliminary data.</text>
</comment>
<organism evidence="5 6">
    <name type="scientific">Dyella jejuensis</name>
    <dbReference type="NCBI Taxonomy" id="1432009"/>
    <lineage>
        <taxon>Bacteria</taxon>
        <taxon>Pseudomonadati</taxon>
        <taxon>Pseudomonadota</taxon>
        <taxon>Gammaproteobacteria</taxon>
        <taxon>Lysobacterales</taxon>
        <taxon>Rhodanobacteraceae</taxon>
        <taxon>Dyella</taxon>
    </lineage>
</organism>
<dbReference type="EMBL" id="JADIKJ010000018">
    <property type="protein sequence ID" value="MFK2901827.1"/>
    <property type="molecule type" value="Genomic_DNA"/>
</dbReference>
<evidence type="ECO:0000313" key="5">
    <source>
        <dbReference type="EMBL" id="MFK2901827.1"/>
    </source>
</evidence>
<dbReference type="Proteomes" id="UP001620461">
    <property type="component" value="Unassembled WGS sequence"/>
</dbReference>
<keyword evidence="2" id="KW-0472">Membrane</keyword>
<name>A0ABW8JL54_9GAMM</name>
<feature type="chain" id="PRO_5045891988" evidence="3">
    <location>
        <begin position="22"/>
        <end position="110"/>
    </location>
</feature>
<dbReference type="InterPro" id="IPR051407">
    <property type="entry name" value="Bact_OM_lipoprot/Surf_antigen"/>
</dbReference>
<proteinExistence type="predicted"/>
<accession>A0ABW8JL54</accession>
<reference evidence="5 6" key="1">
    <citation type="submission" date="2020-10" db="EMBL/GenBank/DDBJ databases">
        <title>Phylogeny of dyella-like bacteria.</title>
        <authorList>
            <person name="Fu J."/>
        </authorList>
    </citation>
    <scope>NUCLEOTIDE SEQUENCE [LARGE SCALE GENOMIC DNA]</scope>
    <source>
        <strain evidence="5 6">JP1</strain>
    </source>
</reference>
<keyword evidence="6" id="KW-1185">Reference proteome</keyword>
<dbReference type="Pfam" id="PF05433">
    <property type="entry name" value="Rick_17kDa_Anti"/>
    <property type="match status" value="1"/>
</dbReference>
<keyword evidence="3" id="KW-0732">Signal</keyword>
<evidence type="ECO:0000256" key="1">
    <source>
        <dbReference type="ARBA" id="ARBA00004370"/>
    </source>
</evidence>
<gene>
    <name evidence="5" type="ORF">ISP15_15925</name>
</gene>
<evidence type="ECO:0000259" key="4">
    <source>
        <dbReference type="Pfam" id="PF05433"/>
    </source>
</evidence>
<protein>
    <submittedName>
        <fullName evidence="5">Glycine zipper 2TM domain-containing protein</fullName>
    </submittedName>
</protein>
<feature type="signal peptide" evidence="3">
    <location>
        <begin position="1"/>
        <end position="21"/>
    </location>
</feature>
<evidence type="ECO:0000313" key="6">
    <source>
        <dbReference type="Proteomes" id="UP001620461"/>
    </source>
</evidence>
<dbReference type="InterPro" id="IPR008816">
    <property type="entry name" value="Gly_zipper_2TM_dom"/>
</dbReference>
<evidence type="ECO:0000256" key="2">
    <source>
        <dbReference type="ARBA" id="ARBA00023136"/>
    </source>
</evidence>
<feature type="domain" description="Glycine zipper 2TM" evidence="4">
    <location>
        <begin position="48"/>
        <end position="89"/>
    </location>
</feature>
<evidence type="ECO:0000256" key="3">
    <source>
        <dbReference type="SAM" id="SignalP"/>
    </source>
</evidence>